<protein>
    <submittedName>
        <fullName evidence="1">Uncharacterized protein</fullName>
    </submittedName>
</protein>
<dbReference type="HOGENOM" id="CLU_086026_0_0_4"/>
<dbReference type="Proteomes" id="UP000007564">
    <property type="component" value="Chromosome"/>
</dbReference>
<dbReference type="AlphaFoldDB" id="A0A0C6P6U8"/>
<name>A0A0C6P6U8_BORBO</name>
<accession>A0A0C6P6U8</accession>
<evidence type="ECO:0000313" key="1">
    <source>
        <dbReference type="EMBL" id="CCJ54332.1"/>
    </source>
</evidence>
<dbReference type="OrthoDB" id="8895622at2"/>
<dbReference type="KEGG" id="bbh:BN112_2415"/>
<organism evidence="1 2">
    <name type="scientific">Bordetella bronchiseptica 253</name>
    <dbReference type="NCBI Taxonomy" id="568707"/>
    <lineage>
        <taxon>Bacteria</taxon>
        <taxon>Pseudomonadati</taxon>
        <taxon>Pseudomonadota</taxon>
        <taxon>Betaproteobacteria</taxon>
        <taxon>Burkholderiales</taxon>
        <taxon>Alcaligenaceae</taxon>
        <taxon>Bordetella</taxon>
    </lineage>
</organism>
<sequence length="286" mass="28673">MIMAQFPHRADEGASRGEVLLAPTTTKLPDAAPGAVIVSGSHGGRYPGYTVAGAGVRAVILNDAGVGKDGAGTGSLPYLEALGIAAATVSHASCRIGDAEDMMARGTISHANAAAAACGVVAGQPCAQAAELLRNAPWRRVDPPRLGEARSEDVPAGAVRRIVLLDSAALVQPGDAGQIVVTGSHGGLVGGVPAMALRTDAYAAVFNDAGGGADDAGLTRLPALDERGIAAFVVAAGSARIGEAVSSYRDGVISRANRTAQRLGAMPGAPALQVLQAWAMGNPYRI</sequence>
<evidence type="ECO:0000313" key="2">
    <source>
        <dbReference type="Proteomes" id="UP000007564"/>
    </source>
</evidence>
<proteinExistence type="predicted"/>
<dbReference type="EMBL" id="HE965806">
    <property type="protein sequence ID" value="CCJ54332.1"/>
    <property type="molecule type" value="Genomic_DNA"/>
</dbReference>
<gene>
    <name evidence="1" type="ORF">BN112_2415</name>
</gene>
<reference evidence="1 2" key="1">
    <citation type="journal article" date="2012" name="BMC Genomics">
        <title>Comparative genomics of the classical Bordetella subspecies: the evolution and exchange of virulence-associated diversity amongst closely related pathogens.</title>
        <authorList>
            <person name="Park J."/>
            <person name="Zhang Y."/>
            <person name="Buboltz A.M."/>
            <person name="Zhang X."/>
            <person name="Schuster S.C."/>
            <person name="Ahuja U."/>
            <person name="Liu M."/>
            <person name="Miller J.F."/>
            <person name="Sebaihia M."/>
            <person name="Bentley S.D."/>
            <person name="Parkhill J."/>
            <person name="Harvill E.T."/>
        </authorList>
    </citation>
    <scope>NUCLEOTIDE SEQUENCE [LARGE SCALE GENOMIC DNA]</scope>
    <source>
        <strain evidence="1 2">253</strain>
    </source>
</reference>